<dbReference type="EMBL" id="VWZD01011199">
    <property type="protein sequence ID" value="NXG10330.1"/>
    <property type="molecule type" value="Genomic_DNA"/>
</dbReference>
<keyword evidence="15" id="KW-1185">Reference proteome</keyword>
<gene>
    <name evidence="14" type="primary">Tas2r41</name>
    <name evidence="14" type="ORF">SAKLUC_R05583</name>
</gene>
<dbReference type="GO" id="GO:0033038">
    <property type="term" value="F:bitter taste receptor activity"/>
    <property type="evidence" value="ECO:0007669"/>
    <property type="project" value="InterPro"/>
</dbReference>
<reference evidence="14 15" key="1">
    <citation type="submission" date="2019-09" db="EMBL/GenBank/DDBJ databases">
        <title>Bird 10,000 Genomes (B10K) Project - Family phase.</title>
        <authorList>
            <person name="Zhang G."/>
        </authorList>
    </citation>
    <scope>NUCLEOTIDE SEQUENCE [LARGE SCALE GENOMIC DNA]</scope>
    <source>
        <strain evidence="14">B10K-DU-001-06</strain>
        <tissue evidence="14">Muscle</tissue>
    </source>
</reference>
<dbReference type="Pfam" id="PF05296">
    <property type="entry name" value="TAS2R"/>
    <property type="match status" value="1"/>
</dbReference>
<feature type="transmembrane region" description="Helical" evidence="13">
    <location>
        <begin position="237"/>
        <end position="260"/>
    </location>
</feature>
<dbReference type="PANTHER" id="PTHR11394">
    <property type="entry name" value="TASTE RECEPTOR TYPE 2"/>
    <property type="match status" value="1"/>
</dbReference>
<evidence type="ECO:0000256" key="12">
    <source>
        <dbReference type="RuleBase" id="RU004424"/>
    </source>
</evidence>
<evidence type="ECO:0000256" key="5">
    <source>
        <dbReference type="ARBA" id="ARBA00022692"/>
    </source>
</evidence>
<keyword evidence="8 12" id="KW-0472">Membrane</keyword>
<feature type="transmembrane region" description="Helical" evidence="13">
    <location>
        <begin position="266"/>
        <end position="288"/>
    </location>
</feature>
<evidence type="ECO:0000256" key="2">
    <source>
        <dbReference type="ARBA" id="ARBA00007376"/>
    </source>
</evidence>
<keyword evidence="7 12" id="KW-0297">G-protein coupled receptor</keyword>
<sequence length="310" mass="35931">QQSNVTSYDAAAVAVIIFQAFAGMWINAFIFSVIFMVWIKNKTLKSHEKILLALGCSRFWHLGIAWLFYLLATIHSYCLYVSPLFELLAAGQGVFQISNTWFSACLCVFYCIKIAIFRNRFFIYLKVRIDKMVPWLLLGSLLLALVSGIVIYNATDKTQCENLNSTSQDNYFIWNTRMDEHIFPIFLIIVFVFATAFIEVIFAALLLLSSLWRHKCNMQTNSMKDLSMDAHIKAMKYILSFLVMYSINFTIMILAMIYSMKNQIHIFFPIYVLMYSFPGVDSLILIFSNPKLKKILLRILLCVNYKVCIR</sequence>
<dbReference type="SUPFAM" id="SSF81321">
    <property type="entry name" value="Family A G protein-coupled receptor-like"/>
    <property type="match status" value="1"/>
</dbReference>
<dbReference type="GO" id="GO:0004930">
    <property type="term" value="F:G protein-coupled receptor activity"/>
    <property type="evidence" value="ECO:0007669"/>
    <property type="project" value="UniProtKB-KW"/>
</dbReference>
<feature type="non-terminal residue" evidence="14">
    <location>
        <position position="1"/>
    </location>
</feature>
<dbReference type="Proteomes" id="UP000558958">
    <property type="component" value="Unassembled WGS sequence"/>
</dbReference>
<evidence type="ECO:0000256" key="6">
    <source>
        <dbReference type="ARBA" id="ARBA00022989"/>
    </source>
</evidence>
<evidence type="ECO:0000256" key="1">
    <source>
        <dbReference type="ARBA" id="ARBA00004141"/>
    </source>
</evidence>
<comment type="subcellular location">
    <subcellularLocation>
        <location evidence="1 12">Membrane</location>
        <topology evidence="1 12">Multi-pass membrane protein</topology>
    </subcellularLocation>
</comment>
<keyword evidence="10 12" id="KW-0807">Transducer</keyword>
<dbReference type="Gene3D" id="1.20.1070.10">
    <property type="entry name" value="Rhodopsin 7-helix transmembrane proteins"/>
    <property type="match status" value="1"/>
</dbReference>
<feature type="non-terminal residue" evidence="14">
    <location>
        <position position="310"/>
    </location>
</feature>
<evidence type="ECO:0000256" key="8">
    <source>
        <dbReference type="ARBA" id="ARBA00023136"/>
    </source>
</evidence>
<name>A0A7K8Z4T7_9PASS</name>
<evidence type="ECO:0000256" key="7">
    <source>
        <dbReference type="ARBA" id="ARBA00023040"/>
    </source>
</evidence>
<evidence type="ECO:0000313" key="14">
    <source>
        <dbReference type="EMBL" id="NXG10330.1"/>
    </source>
</evidence>
<dbReference type="PANTHER" id="PTHR11394:SF47">
    <property type="entry name" value="TASTE RECEPTOR TYPE 2 MEMBER 40"/>
    <property type="match status" value="1"/>
</dbReference>
<feature type="transmembrane region" description="Helical" evidence="13">
    <location>
        <begin position="12"/>
        <end position="38"/>
    </location>
</feature>
<feature type="transmembrane region" description="Helical" evidence="13">
    <location>
        <begin position="182"/>
        <end position="208"/>
    </location>
</feature>
<evidence type="ECO:0000313" key="15">
    <source>
        <dbReference type="Proteomes" id="UP000558958"/>
    </source>
</evidence>
<keyword evidence="9 12" id="KW-0675">Receptor</keyword>
<comment type="caution">
    <text evidence="14">The sequence shown here is derived from an EMBL/GenBank/DDBJ whole genome shotgun (WGS) entry which is preliminary data.</text>
</comment>
<keyword evidence="5 12" id="KW-0812">Transmembrane</keyword>
<dbReference type="FunFam" id="1.20.1070.10:FF:000055">
    <property type="entry name" value="Taste receptor type 2"/>
    <property type="match status" value="1"/>
</dbReference>
<organism evidence="14 15">
    <name type="scientific">Sakesphorus luctuosus</name>
    <dbReference type="NCBI Taxonomy" id="419690"/>
    <lineage>
        <taxon>Eukaryota</taxon>
        <taxon>Metazoa</taxon>
        <taxon>Chordata</taxon>
        <taxon>Craniata</taxon>
        <taxon>Vertebrata</taxon>
        <taxon>Euteleostomi</taxon>
        <taxon>Archelosauria</taxon>
        <taxon>Archosauria</taxon>
        <taxon>Dinosauria</taxon>
        <taxon>Saurischia</taxon>
        <taxon>Theropoda</taxon>
        <taxon>Coelurosauria</taxon>
        <taxon>Aves</taxon>
        <taxon>Neognathae</taxon>
        <taxon>Neoaves</taxon>
        <taxon>Telluraves</taxon>
        <taxon>Australaves</taxon>
        <taxon>Passeriformes</taxon>
        <taxon>Thamnophilidae</taxon>
        <taxon>Sakesphorus</taxon>
    </lineage>
</organism>
<dbReference type="InterPro" id="IPR007960">
    <property type="entry name" value="TAS2R"/>
</dbReference>
<keyword evidence="4 12" id="KW-0716">Sensory transduction</keyword>
<dbReference type="GO" id="GO:0016020">
    <property type="term" value="C:membrane"/>
    <property type="evidence" value="ECO:0007669"/>
    <property type="project" value="UniProtKB-SubCell"/>
</dbReference>
<evidence type="ECO:0000256" key="4">
    <source>
        <dbReference type="ARBA" id="ARBA00022606"/>
    </source>
</evidence>
<evidence type="ECO:0000256" key="3">
    <source>
        <dbReference type="ARBA" id="ARBA00022480"/>
    </source>
</evidence>
<feature type="transmembrane region" description="Helical" evidence="13">
    <location>
        <begin position="133"/>
        <end position="154"/>
    </location>
</feature>
<protein>
    <recommendedName>
        <fullName evidence="12">Taste receptor type 2</fullName>
    </recommendedName>
</protein>
<dbReference type="AlphaFoldDB" id="A0A7K8Z4T7"/>
<keyword evidence="3 12" id="KW-0919">Taste</keyword>
<accession>A0A7K8Z4T7</accession>
<feature type="transmembrane region" description="Helical" evidence="13">
    <location>
        <begin position="59"/>
        <end position="82"/>
    </location>
</feature>
<keyword evidence="6 13" id="KW-1133">Transmembrane helix</keyword>
<proteinExistence type="inferred from homology"/>
<comment type="similarity">
    <text evidence="2 11">Belongs to the G-protein coupled receptor T2R family.</text>
</comment>
<feature type="transmembrane region" description="Helical" evidence="13">
    <location>
        <begin position="94"/>
        <end position="112"/>
    </location>
</feature>
<evidence type="ECO:0000256" key="13">
    <source>
        <dbReference type="SAM" id="Phobius"/>
    </source>
</evidence>
<evidence type="ECO:0000256" key="9">
    <source>
        <dbReference type="ARBA" id="ARBA00023170"/>
    </source>
</evidence>
<evidence type="ECO:0000256" key="10">
    <source>
        <dbReference type="ARBA" id="ARBA00023224"/>
    </source>
</evidence>
<evidence type="ECO:0000256" key="11">
    <source>
        <dbReference type="RuleBase" id="RU004423"/>
    </source>
</evidence>